<dbReference type="PROSITE" id="PS50111">
    <property type="entry name" value="CHEMOTAXIS_TRANSDUC_2"/>
    <property type="match status" value="1"/>
</dbReference>
<reference evidence="2" key="1">
    <citation type="submission" date="2019-03" db="EMBL/GenBank/DDBJ databases">
        <authorList>
            <person name="Hao L."/>
        </authorList>
    </citation>
    <scope>NUCLEOTIDE SEQUENCE</scope>
</reference>
<sequence>MKIRQLTRFINTRHRAGSEAENRSGKGTAGSWITALSTVTGNLSTLETKTEQVFLQVGEKLQDFHQRSTEMAETAARVLGLMTGEEFQQSISSLMDIIEELRRHLEMSRNHSGKTSQVLRQYYDTLRSVSSSLEDFKLLVLNLRMLGFFTRVENVHLFASDSGFSSLTDDVKNLSESVREKSIEMKRKTDDLLVTISTTLSDMTAAQKVQRAQTEMMLQHIESNHAILTTKTENATSSAHIIAQSAGKITGNIGEIVSGLQFHDITRQQISHVREALEVIVSDIKAGQKPLPQLAGIALEVCSLQTLQLSQSQNEFFSAVENIMGNLGGIARNVREIMREANSVAWASDYEGISFMEEIDSGISSVLTALDQDISEQTRLTSTIRSVSDMVSEMSYFVKEIEDLGLNLQLIALNARIKAAHIGSEGAALDTISGSIYELSKNSRSDTLALSNTLAEVGKAAQSFGQDLEAIQEDQQGQVEKLMNSLQSIIASLHEVNTRVIAAVTDMNTQGDSLARDITAMIREITVHREMNEALADARERIRQVMDGVASAFPDHDRSAAGTYLETLDGRYTMESERDIHFKHMERKTERIHVSPGRPAGGDLGDNVELF</sequence>
<dbReference type="GO" id="GO:0007165">
    <property type="term" value="P:signal transduction"/>
    <property type="evidence" value="ECO:0007669"/>
    <property type="project" value="InterPro"/>
</dbReference>
<dbReference type="AlphaFoldDB" id="A0A485LVE6"/>
<dbReference type="SUPFAM" id="SSF58104">
    <property type="entry name" value="Methyl-accepting chemotaxis protein (MCP) signaling domain"/>
    <property type="match status" value="1"/>
</dbReference>
<feature type="domain" description="Methyl-accepting transducer" evidence="1">
    <location>
        <begin position="308"/>
        <end position="526"/>
    </location>
</feature>
<dbReference type="Gene3D" id="1.10.287.500">
    <property type="entry name" value="Helix hairpin bin"/>
    <property type="match status" value="1"/>
</dbReference>
<dbReference type="EMBL" id="CAADRM010000033">
    <property type="protein sequence ID" value="VFU12127.1"/>
    <property type="molecule type" value="Genomic_DNA"/>
</dbReference>
<dbReference type="GO" id="GO:0016020">
    <property type="term" value="C:membrane"/>
    <property type="evidence" value="ECO:0007669"/>
    <property type="project" value="InterPro"/>
</dbReference>
<proteinExistence type="predicted"/>
<gene>
    <name evidence="2" type="ORF">SCFA_1280002</name>
</gene>
<evidence type="ECO:0000259" key="1">
    <source>
        <dbReference type="PROSITE" id="PS50111"/>
    </source>
</evidence>
<protein>
    <submittedName>
        <fullName evidence="2">Methyl-accepting chemotaxis protein (MCP) signaling domain protein (Modular protein)</fullName>
    </submittedName>
</protein>
<dbReference type="InterPro" id="IPR004089">
    <property type="entry name" value="MCPsignal_dom"/>
</dbReference>
<organism evidence="2">
    <name type="scientific">anaerobic digester metagenome</name>
    <dbReference type="NCBI Taxonomy" id="1263854"/>
    <lineage>
        <taxon>unclassified sequences</taxon>
        <taxon>metagenomes</taxon>
        <taxon>ecological metagenomes</taxon>
    </lineage>
</organism>
<dbReference type="Gene3D" id="1.10.287.950">
    <property type="entry name" value="Methyl-accepting chemotaxis protein"/>
    <property type="match status" value="1"/>
</dbReference>
<dbReference type="SUPFAM" id="SSF75708">
    <property type="entry name" value="Chemotaxis phosphatase CheZ"/>
    <property type="match status" value="1"/>
</dbReference>
<accession>A0A485LVE6</accession>
<name>A0A485LVE6_9ZZZZ</name>
<evidence type="ECO:0000313" key="2">
    <source>
        <dbReference type="EMBL" id="VFU12127.1"/>
    </source>
</evidence>